<evidence type="ECO:0000256" key="8">
    <source>
        <dbReference type="ARBA" id="ARBA00023316"/>
    </source>
</evidence>
<evidence type="ECO:0000256" key="2">
    <source>
        <dbReference type="ARBA" id="ARBA00005992"/>
    </source>
</evidence>
<comment type="similarity">
    <text evidence="2">Belongs to the YkuD family.</text>
</comment>
<evidence type="ECO:0000256" key="3">
    <source>
        <dbReference type="ARBA" id="ARBA00022676"/>
    </source>
</evidence>
<dbReference type="OrthoDB" id="9787225at2"/>
<organism evidence="11 12">
    <name type="scientific">Candidatus Cryosericum terrychapinii</name>
    <dbReference type="NCBI Taxonomy" id="2290919"/>
    <lineage>
        <taxon>Bacteria</taxon>
        <taxon>Pseudomonadati</taxon>
        <taxon>Caldisericota/Cryosericota group</taxon>
        <taxon>Candidatus Cryosericota</taxon>
        <taxon>Candidatus Cryosericia</taxon>
        <taxon>Candidatus Cryosericales</taxon>
        <taxon>Candidatus Cryosericaceae</taxon>
        <taxon>Candidatus Cryosericum</taxon>
    </lineage>
</organism>
<dbReference type="SUPFAM" id="SSF141523">
    <property type="entry name" value="L,D-transpeptidase catalytic domain-like"/>
    <property type="match status" value="1"/>
</dbReference>
<evidence type="ECO:0000256" key="6">
    <source>
        <dbReference type="ARBA" id="ARBA00022960"/>
    </source>
</evidence>
<dbReference type="Proteomes" id="UP000266328">
    <property type="component" value="Unassembled WGS sequence"/>
</dbReference>
<dbReference type="PANTHER" id="PTHR30582:SF24">
    <property type="entry name" value="L,D-TRANSPEPTIDASE ERFK_SRFK-RELATED"/>
    <property type="match status" value="1"/>
</dbReference>
<dbReference type="PANTHER" id="PTHR30582">
    <property type="entry name" value="L,D-TRANSPEPTIDASE"/>
    <property type="match status" value="1"/>
</dbReference>
<reference evidence="11 12" key="1">
    <citation type="submission" date="2018-09" db="EMBL/GenBank/DDBJ databases">
        <title>Discovery and Ecogenomic Context for Candidatus Cryosericales, a Global Caldiserica Order Active in Thawing Permafrost.</title>
        <authorList>
            <person name="Martinez M.A."/>
            <person name="Woodcroft B.J."/>
            <person name="Ignacio Espinoza J.C."/>
            <person name="Zayed A."/>
            <person name="Singleton C.M."/>
            <person name="Boyd J."/>
            <person name="Li Y.-F."/>
            <person name="Purvine S."/>
            <person name="Maughan H."/>
            <person name="Hodgkins S.B."/>
            <person name="Anderson D."/>
            <person name="Sederholm M."/>
            <person name="Temperton B."/>
            <person name="Saleska S.R."/>
            <person name="Tyson G.W."/>
            <person name="Rich V.I."/>
        </authorList>
    </citation>
    <scope>NUCLEOTIDE SEQUENCE [LARGE SCALE GENOMIC DNA]</scope>
    <source>
        <strain evidence="11 12">SMC7</strain>
    </source>
</reference>
<accession>A0A398CUG4</accession>
<dbReference type="Pfam" id="PF03734">
    <property type="entry name" value="YkuD"/>
    <property type="match status" value="1"/>
</dbReference>
<dbReference type="InterPro" id="IPR050979">
    <property type="entry name" value="LD-transpeptidase"/>
</dbReference>
<dbReference type="EMBL" id="QXIS01000033">
    <property type="protein sequence ID" value="RIE05770.1"/>
    <property type="molecule type" value="Genomic_DNA"/>
</dbReference>
<evidence type="ECO:0000256" key="7">
    <source>
        <dbReference type="ARBA" id="ARBA00022984"/>
    </source>
</evidence>
<keyword evidence="8 9" id="KW-0961">Cell wall biogenesis/degradation</keyword>
<protein>
    <submittedName>
        <fullName evidence="11">L,D-transpeptidase</fullName>
    </submittedName>
</protein>
<keyword evidence="4" id="KW-0808">Transferase</keyword>
<dbReference type="GO" id="GO:0071972">
    <property type="term" value="F:peptidoglycan L,D-transpeptidase activity"/>
    <property type="evidence" value="ECO:0007669"/>
    <property type="project" value="TreeGrafter"/>
</dbReference>
<dbReference type="GO" id="GO:0008360">
    <property type="term" value="P:regulation of cell shape"/>
    <property type="evidence" value="ECO:0007669"/>
    <property type="project" value="UniProtKB-UniRule"/>
</dbReference>
<name>A0A398CUG4_9BACT</name>
<evidence type="ECO:0000313" key="11">
    <source>
        <dbReference type="EMBL" id="RIE05770.1"/>
    </source>
</evidence>
<dbReference type="AlphaFoldDB" id="A0A398CUG4"/>
<evidence type="ECO:0000256" key="9">
    <source>
        <dbReference type="PROSITE-ProRule" id="PRU01373"/>
    </source>
</evidence>
<feature type="active site" description="Proton donor/acceptor" evidence="9">
    <location>
        <position position="124"/>
    </location>
</feature>
<dbReference type="InterPro" id="IPR005490">
    <property type="entry name" value="LD_TPept_cat_dom"/>
</dbReference>
<evidence type="ECO:0000256" key="4">
    <source>
        <dbReference type="ARBA" id="ARBA00022679"/>
    </source>
</evidence>
<keyword evidence="7 9" id="KW-0573">Peptidoglycan synthesis</keyword>
<keyword evidence="3" id="KW-0328">Glycosyltransferase</keyword>
<dbReference type="UniPathway" id="UPA00219"/>
<dbReference type="CDD" id="cd16913">
    <property type="entry name" value="YkuD_like"/>
    <property type="match status" value="1"/>
</dbReference>
<dbReference type="PROSITE" id="PS52029">
    <property type="entry name" value="LD_TPASE"/>
    <property type="match status" value="1"/>
</dbReference>
<dbReference type="GO" id="GO:0071555">
    <property type="term" value="P:cell wall organization"/>
    <property type="evidence" value="ECO:0007669"/>
    <property type="project" value="UniProtKB-UniRule"/>
</dbReference>
<dbReference type="Gene3D" id="2.40.440.10">
    <property type="entry name" value="L,D-transpeptidase catalytic domain-like"/>
    <property type="match status" value="1"/>
</dbReference>
<dbReference type="GO" id="GO:0018104">
    <property type="term" value="P:peptidoglycan-protein cross-linking"/>
    <property type="evidence" value="ECO:0007669"/>
    <property type="project" value="TreeGrafter"/>
</dbReference>
<evidence type="ECO:0000256" key="5">
    <source>
        <dbReference type="ARBA" id="ARBA00022801"/>
    </source>
</evidence>
<proteinExistence type="inferred from homology"/>
<evidence type="ECO:0000256" key="1">
    <source>
        <dbReference type="ARBA" id="ARBA00004752"/>
    </source>
</evidence>
<feature type="domain" description="L,D-TPase catalytic" evidence="10">
    <location>
        <begin position="41"/>
        <end position="164"/>
    </location>
</feature>
<sequence length="193" mass="20894">MLSIMGVTMKAYRRSLFFCIVALAVALAVVAIPSARGATASEVLVDKSFHITLLRTVDGTLAFPNATGTTGESATPIGVYKVTQKQVDPNWHWEGKVHAPYLRDKTNGLGIRWIGISLPSYGLHGTNEPFSIGKDVSHGCVRHQNTDVTEAFSMIATGTPVRIIETPISQQTEGMVTDFLELYDLLTVMGGSR</sequence>
<feature type="active site" description="Nucleophile" evidence="9">
    <location>
        <position position="140"/>
    </location>
</feature>
<evidence type="ECO:0000313" key="12">
    <source>
        <dbReference type="Proteomes" id="UP000266328"/>
    </source>
</evidence>
<dbReference type="InterPro" id="IPR038063">
    <property type="entry name" value="Transpep_catalytic_dom"/>
</dbReference>
<keyword evidence="6 9" id="KW-0133">Cell shape</keyword>
<dbReference type="GO" id="GO:0005576">
    <property type="term" value="C:extracellular region"/>
    <property type="evidence" value="ECO:0007669"/>
    <property type="project" value="TreeGrafter"/>
</dbReference>
<dbReference type="GO" id="GO:0016757">
    <property type="term" value="F:glycosyltransferase activity"/>
    <property type="evidence" value="ECO:0007669"/>
    <property type="project" value="UniProtKB-KW"/>
</dbReference>
<keyword evidence="5" id="KW-0378">Hydrolase</keyword>
<gene>
    <name evidence="11" type="ORF">SMC7_06375</name>
</gene>
<comment type="caution">
    <text evidence="11">The sequence shown here is derived from an EMBL/GenBank/DDBJ whole genome shotgun (WGS) entry which is preliminary data.</text>
</comment>
<comment type="pathway">
    <text evidence="1 9">Cell wall biogenesis; peptidoglycan biosynthesis.</text>
</comment>
<evidence type="ECO:0000259" key="10">
    <source>
        <dbReference type="PROSITE" id="PS52029"/>
    </source>
</evidence>
<keyword evidence="12" id="KW-1185">Reference proteome</keyword>